<feature type="compositionally biased region" description="Low complexity" evidence="2">
    <location>
        <begin position="394"/>
        <end position="403"/>
    </location>
</feature>
<name>A0ABQ9X1R4_9EUKA</name>
<feature type="compositionally biased region" description="Acidic residues" evidence="2">
    <location>
        <begin position="468"/>
        <end position="477"/>
    </location>
</feature>
<accession>A0ABQ9X1R4</accession>
<dbReference type="Proteomes" id="UP001281761">
    <property type="component" value="Unassembled WGS sequence"/>
</dbReference>
<feature type="compositionally biased region" description="Basic and acidic residues" evidence="2">
    <location>
        <begin position="271"/>
        <end position="280"/>
    </location>
</feature>
<feature type="compositionally biased region" description="Low complexity" evidence="2">
    <location>
        <begin position="428"/>
        <end position="439"/>
    </location>
</feature>
<keyword evidence="1" id="KW-0175">Coiled coil</keyword>
<sequence length="621" mass="69684">MNVNPASLPFPPLSLPYQFDHLHDASVENRNIPASAHDDIDSMLILLRMDAKEEDSPGLLVEEMKQSFSDMTTDILEWNEHLHCDLLKTPSPTLSIQSIPASLVPSPTRSPLDALYPSQLFPLESEQIRNLSSKLAEMDEMILELNEKLDRTSSEQISLAQTNSEMTSELNALMDLLQPLPFSSNEPLEQPPNNSEQKSKRPRRLIRRLAKKVHVLAADGQHETDDFEPGVLDGRNPDPGILDTKRLKSELFEDSTLKHEPDDESPQKSVLSEDSRKKEGETDESFVLSSSETETDILRSVKQTPRFQNYFERTTLSFEEDNEAPRPLTPPSSSKPQQAAHIASVPHNGTKTLVEAANVEINQNKIDFQSEADQNHASTLHPTQSLQDPPNSPASPTNNSSSPEPFPTVSPSPPTTPGPYRPFQAINLTLSHTLSLSSSRKPPKAGQMRRDGERDSVERKEREKSDEQDNEADSDDSLLEHFHASRKMDGKTEHKTDRKERRHNSLTEQQDKSHRGKHDTGKANFPLAVTLHQHQTRHSEDLTIGRIAPVDVSDEAVFWDEGKQQQDSMVIGSGTRHGLFREMSGGSLDGRENLRARPVREVHQHRLTHPSHLLKTLYSPG</sequence>
<feature type="compositionally biased region" description="Polar residues" evidence="2">
    <location>
        <begin position="181"/>
        <end position="196"/>
    </location>
</feature>
<feature type="compositionally biased region" description="Polar residues" evidence="2">
    <location>
        <begin position="360"/>
        <end position="388"/>
    </location>
</feature>
<feature type="compositionally biased region" description="Polar residues" evidence="2">
    <location>
        <begin position="301"/>
        <end position="317"/>
    </location>
</feature>
<feature type="compositionally biased region" description="Basic and acidic residues" evidence="2">
    <location>
        <begin position="448"/>
        <end position="467"/>
    </location>
</feature>
<feature type="compositionally biased region" description="Basic and acidic residues" evidence="2">
    <location>
        <begin position="478"/>
        <end position="519"/>
    </location>
</feature>
<organism evidence="3 4">
    <name type="scientific">Blattamonas nauphoetae</name>
    <dbReference type="NCBI Taxonomy" id="2049346"/>
    <lineage>
        <taxon>Eukaryota</taxon>
        <taxon>Metamonada</taxon>
        <taxon>Preaxostyla</taxon>
        <taxon>Oxymonadida</taxon>
        <taxon>Blattamonas</taxon>
    </lineage>
</organism>
<keyword evidence="4" id="KW-1185">Reference proteome</keyword>
<comment type="caution">
    <text evidence="3">The sequence shown here is derived from an EMBL/GenBank/DDBJ whole genome shotgun (WGS) entry which is preliminary data.</text>
</comment>
<proteinExistence type="predicted"/>
<reference evidence="3 4" key="1">
    <citation type="journal article" date="2022" name="bioRxiv">
        <title>Genomics of Preaxostyla Flagellates Illuminates Evolutionary Transitions and the Path Towards Mitochondrial Loss.</title>
        <authorList>
            <person name="Novak L.V.F."/>
            <person name="Treitli S.C."/>
            <person name="Pyrih J."/>
            <person name="Halakuc P."/>
            <person name="Pipaliya S.V."/>
            <person name="Vacek V."/>
            <person name="Brzon O."/>
            <person name="Soukal P."/>
            <person name="Eme L."/>
            <person name="Dacks J.B."/>
            <person name="Karnkowska A."/>
            <person name="Elias M."/>
            <person name="Hampl V."/>
        </authorList>
    </citation>
    <scope>NUCLEOTIDE SEQUENCE [LARGE SCALE GENOMIC DNA]</scope>
    <source>
        <strain evidence="3">NAU3</strain>
        <tissue evidence="3">Gut</tissue>
    </source>
</reference>
<feature type="coiled-coil region" evidence="1">
    <location>
        <begin position="128"/>
        <end position="155"/>
    </location>
</feature>
<feature type="compositionally biased region" description="Basic and acidic residues" evidence="2">
    <location>
        <begin position="243"/>
        <end position="261"/>
    </location>
</feature>
<feature type="region of interest" description="Disordered" evidence="2">
    <location>
        <begin position="220"/>
        <end position="519"/>
    </location>
</feature>
<evidence type="ECO:0000313" key="4">
    <source>
        <dbReference type="Proteomes" id="UP001281761"/>
    </source>
</evidence>
<feature type="region of interest" description="Disordered" evidence="2">
    <location>
        <begin position="181"/>
        <end position="203"/>
    </location>
</feature>
<gene>
    <name evidence="3" type="ORF">BLNAU_19339</name>
</gene>
<evidence type="ECO:0000256" key="2">
    <source>
        <dbReference type="SAM" id="MobiDB-lite"/>
    </source>
</evidence>
<evidence type="ECO:0000256" key="1">
    <source>
        <dbReference type="SAM" id="Coils"/>
    </source>
</evidence>
<evidence type="ECO:0000313" key="3">
    <source>
        <dbReference type="EMBL" id="KAK2945726.1"/>
    </source>
</evidence>
<dbReference type="EMBL" id="JARBJD010000249">
    <property type="protein sequence ID" value="KAK2945726.1"/>
    <property type="molecule type" value="Genomic_DNA"/>
</dbReference>
<protein>
    <submittedName>
        <fullName evidence="3">Uncharacterized protein</fullName>
    </submittedName>
</protein>
<feature type="compositionally biased region" description="Pro residues" evidence="2">
    <location>
        <begin position="404"/>
        <end position="420"/>
    </location>
</feature>